<feature type="domain" description="Glycosyl transferase family 1" evidence="1">
    <location>
        <begin position="214"/>
        <end position="381"/>
    </location>
</feature>
<keyword evidence="3" id="KW-0808">Transferase</keyword>
<dbReference type="KEGG" id="ddh:Desde_3861"/>
<dbReference type="PANTHER" id="PTHR45947">
    <property type="entry name" value="SULFOQUINOVOSYL TRANSFERASE SQD2"/>
    <property type="match status" value="1"/>
</dbReference>
<dbReference type="STRING" id="756499.Desde_3861"/>
<reference evidence="3 4" key="2">
    <citation type="journal article" date="2015" name="J. Bacteriol.">
        <title>Genomic, proteomic, and biochemical analysis of the organohalide respiratory pathway in Desulfitobacterium dehalogenans.</title>
        <authorList>
            <person name="Kruse T."/>
            <person name="van de Pas B.A."/>
            <person name="Atteia A."/>
            <person name="Krab K."/>
            <person name="Hagen W.R."/>
            <person name="Goodwin L."/>
            <person name="Chain P."/>
            <person name="Boeren S."/>
            <person name="Maphosa F."/>
            <person name="Schraa G."/>
            <person name="de Vos W.M."/>
            <person name="van der Oost J."/>
            <person name="Smidt H."/>
            <person name="Stams A.J."/>
        </authorList>
    </citation>
    <scope>NUCLEOTIDE SEQUENCE [LARGE SCALE GENOMIC DNA]</scope>
    <source>
        <strain evidence="4">ATCC 51507 / DSM 9161 / JW/IU-DC1</strain>
    </source>
</reference>
<dbReference type="InterPro" id="IPR028098">
    <property type="entry name" value="Glyco_trans_4-like_N"/>
</dbReference>
<accession>I4ADU3</accession>
<dbReference type="EMBL" id="CP003348">
    <property type="protein sequence ID" value="AFM02128.1"/>
    <property type="molecule type" value="Genomic_DNA"/>
</dbReference>
<evidence type="ECO:0000313" key="3">
    <source>
        <dbReference type="EMBL" id="AFM02128.1"/>
    </source>
</evidence>
<dbReference type="PANTHER" id="PTHR45947:SF3">
    <property type="entry name" value="SULFOQUINOVOSYL TRANSFERASE SQD2"/>
    <property type="match status" value="1"/>
</dbReference>
<dbReference type="Proteomes" id="UP000006053">
    <property type="component" value="Chromosome"/>
</dbReference>
<dbReference type="SUPFAM" id="SSF53756">
    <property type="entry name" value="UDP-Glycosyltransferase/glycogen phosphorylase"/>
    <property type="match status" value="1"/>
</dbReference>
<dbReference type="RefSeq" id="WP_014795600.1">
    <property type="nucleotide sequence ID" value="NC_018017.1"/>
</dbReference>
<name>I4ADU3_DESDJ</name>
<evidence type="ECO:0000313" key="4">
    <source>
        <dbReference type="Proteomes" id="UP000006053"/>
    </source>
</evidence>
<protein>
    <submittedName>
        <fullName evidence="3">Glycosyltransferase</fullName>
    </submittedName>
</protein>
<dbReference type="AlphaFoldDB" id="I4ADU3"/>
<reference evidence="4" key="1">
    <citation type="submission" date="2012-06" db="EMBL/GenBank/DDBJ databases">
        <title>Complete sequence of Desulfitobacterium dehalogenans ATCC 51507.</title>
        <authorList>
            <person name="Lucas S."/>
            <person name="Han J."/>
            <person name="Lapidus A."/>
            <person name="Cheng J.-F."/>
            <person name="Goodwin L."/>
            <person name="Pitluck S."/>
            <person name="Peters L."/>
            <person name="Ovchinnikova G."/>
            <person name="Teshima H."/>
            <person name="Detter J.C."/>
            <person name="Han C."/>
            <person name="Tapia R."/>
            <person name="Land M."/>
            <person name="Hauser L."/>
            <person name="Kyrpides N."/>
            <person name="Ivanova N."/>
            <person name="Pagani I."/>
            <person name="Kruse T."/>
            <person name="de Vos W.M."/>
            <person name="Smidt H."/>
            <person name="Woyke T."/>
        </authorList>
    </citation>
    <scope>NUCLEOTIDE SEQUENCE [LARGE SCALE GENOMIC DNA]</scope>
    <source>
        <strain evidence="4">ATCC 51507 / DSM 9161 / JW/IU-DC1</strain>
    </source>
</reference>
<dbReference type="InterPro" id="IPR001296">
    <property type="entry name" value="Glyco_trans_1"/>
</dbReference>
<keyword evidence="4" id="KW-1185">Reference proteome</keyword>
<proteinExistence type="predicted"/>
<dbReference type="OrthoDB" id="9811902at2"/>
<sequence length="407" mass="46331">MRILLLTQYFPPEKGAAQVRLWELAKGLHNQGHEVTVVTAFPNHPTGIIPEEYQGKRFMREEMEGVKVLRTWIYPVRRGRFWLRLLNYFSFVFSSLYGIVRSGKQDLIIVESPPLFIGFSAMTASWLKKAPYIFNVSDLWPESAVQLGLVTNKTIIRATEWLEGYFYKKAYKLSAQTQGIVQGLRRKNVPPEDILFLPNGVDTELFQSREKDRELEKSLGLEGKTVILYAGTMGYAHGIETALEAADILRNDEEVFFLFVGDGSERPKLEAIAQEKKLPNVRFIDFQPLEVIPRYYSLSSINLSTLRRYKLSEGVRPSKVFPALASGQPLIYVGEGEGAEIVKESGGGVVLEPENPELLARTILELKNNPSLCQELALKGRAYVVEHYSWDSLIRNWLKQLERTELS</sequence>
<gene>
    <name evidence="3" type="ordered locus">Desde_3861</name>
</gene>
<evidence type="ECO:0000259" key="2">
    <source>
        <dbReference type="Pfam" id="PF13579"/>
    </source>
</evidence>
<dbReference type="InterPro" id="IPR050194">
    <property type="entry name" value="Glycosyltransferase_grp1"/>
</dbReference>
<dbReference type="Pfam" id="PF13579">
    <property type="entry name" value="Glyco_trans_4_4"/>
    <property type="match status" value="1"/>
</dbReference>
<organism evidence="3 4">
    <name type="scientific">Desulfitobacterium dehalogenans (strain ATCC 51507 / DSM 9161 / JW/IU-DC1)</name>
    <dbReference type="NCBI Taxonomy" id="756499"/>
    <lineage>
        <taxon>Bacteria</taxon>
        <taxon>Bacillati</taxon>
        <taxon>Bacillota</taxon>
        <taxon>Clostridia</taxon>
        <taxon>Eubacteriales</taxon>
        <taxon>Desulfitobacteriaceae</taxon>
        <taxon>Desulfitobacterium</taxon>
    </lineage>
</organism>
<dbReference type="GO" id="GO:0016758">
    <property type="term" value="F:hexosyltransferase activity"/>
    <property type="evidence" value="ECO:0007669"/>
    <property type="project" value="TreeGrafter"/>
</dbReference>
<feature type="domain" description="Glycosyltransferase subfamily 4-like N-terminal" evidence="2">
    <location>
        <begin position="15"/>
        <end position="200"/>
    </location>
</feature>
<evidence type="ECO:0000259" key="1">
    <source>
        <dbReference type="Pfam" id="PF00534"/>
    </source>
</evidence>
<dbReference type="Pfam" id="PF00534">
    <property type="entry name" value="Glycos_transf_1"/>
    <property type="match status" value="1"/>
</dbReference>
<dbReference type="Gene3D" id="3.40.50.2000">
    <property type="entry name" value="Glycogen Phosphorylase B"/>
    <property type="match status" value="2"/>
</dbReference>
<dbReference type="eggNOG" id="COG0438">
    <property type="taxonomic scope" value="Bacteria"/>
</dbReference>
<dbReference type="HOGENOM" id="CLU_009583_11_2_9"/>
<dbReference type="CDD" id="cd03794">
    <property type="entry name" value="GT4_WbuB-like"/>
    <property type="match status" value="1"/>
</dbReference>